<comment type="caution">
    <text evidence="2">The sequence shown here is derived from an EMBL/GenBank/DDBJ whole genome shotgun (WGS) entry which is preliminary data.</text>
</comment>
<sequence>MDDVESTHCCDSIAFELIGTDSYHFRDSNSRAALTFKELQLSGESCEFCAGLARLIDYRSRQPATWADSYRYPQRRDGERAMPTEEEMKGAHVQISIHGAKEARNWSFGFEGTSHRTVLDVRVMIGGPSNLHFEMLLQRAGPGGRVPVTHKPEGGGYGDDTITYDAPGGWRVSSVSDDGPRPATQVASLEAALGRSRPLEVDYTILRGWLDLCLSHEDHDLCQQDDEGIHIPGFRLVDVEDMCIREDTDEHAPPFATLSYVWGTEPFLRLVKDNLETLMTPGSLRNAPLPLTISDAIEVCRNLQIRYIWIDSLCIIQDDESDKLEIIDSMDSIYRQSVLTIVAATGVNAHAGIPGVRPGTRTLVQQQLEIRGVPLIDSVDHRQLRMQTSYQEPEWISGTPWAQRAWTFQEALVARRILFFTAELVYWSCRQGLLSEDTVEYFEPLIKSMRLDDEFDPLEYQQIATTFSRRELTFESDLGRAYLGTQNYLDAKWGGQKFSWGLPHGAFGSFLMWEWDFDTTRRQRQGTHPIKEANGTIARVAFPTWSWMGWIEGGYLIHYFGDEPAAHSPLFYTFNRASELVEIQDGQHWRSRPHSIADLLLGESAGSDEVPTNRKMELLEADIPPELSVTPFLKHRALLFYSQTATLRYDSSAGFKATSSADKPSGLKMTRREYPFPVMIGDKFYKILEEHQKDENNGESNKETLRGIKLVAVFGGQMTKPRKFRGKFRIYIWPVIETSPGVWLRASYMSTVIFQDLWNILPRKKWELISIA</sequence>
<name>A0A8H7NQ79_BIOOC</name>
<organism evidence="2 3">
    <name type="scientific">Bionectria ochroleuca</name>
    <name type="common">Gliocladium roseum</name>
    <dbReference type="NCBI Taxonomy" id="29856"/>
    <lineage>
        <taxon>Eukaryota</taxon>
        <taxon>Fungi</taxon>
        <taxon>Dikarya</taxon>
        <taxon>Ascomycota</taxon>
        <taxon>Pezizomycotina</taxon>
        <taxon>Sordariomycetes</taxon>
        <taxon>Hypocreomycetidae</taxon>
        <taxon>Hypocreales</taxon>
        <taxon>Bionectriaceae</taxon>
        <taxon>Clonostachys</taxon>
    </lineage>
</organism>
<dbReference type="Pfam" id="PF06985">
    <property type="entry name" value="HET"/>
    <property type="match status" value="1"/>
</dbReference>
<gene>
    <name evidence="2" type="ORF">IM811_002026</name>
</gene>
<evidence type="ECO:0000313" key="3">
    <source>
        <dbReference type="Proteomes" id="UP000616885"/>
    </source>
</evidence>
<dbReference type="Proteomes" id="UP000616885">
    <property type="component" value="Unassembled WGS sequence"/>
</dbReference>
<dbReference type="PANTHER" id="PTHR33112:SF12">
    <property type="entry name" value="HETEROKARYON INCOMPATIBILITY DOMAIN-CONTAINING PROTEIN"/>
    <property type="match status" value="1"/>
</dbReference>
<reference evidence="2" key="1">
    <citation type="submission" date="2020-10" db="EMBL/GenBank/DDBJ databases">
        <title>High-Quality Genome Resource of Clonostachys rosea strain S41 by Oxford Nanopore Long-Read Sequencing.</title>
        <authorList>
            <person name="Wang H."/>
        </authorList>
    </citation>
    <scope>NUCLEOTIDE SEQUENCE</scope>
    <source>
        <strain evidence="2">S41</strain>
    </source>
</reference>
<protein>
    <recommendedName>
        <fullName evidence="1">Heterokaryon incompatibility domain-containing protein</fullName>
    </recommendedName>
</protein>
<proteinExistence type="predicted"/>
<dbReference type="PANTHER" id="PTHR33112">
    <property type="entry name" value="DOMAIN PROTEIN, PUTATIVE-RELATED"/>
    <property type="match status" value="1"/>
</dbReference>
<evidence type="ECO:0000259" key="1">
    <source>
        <dbReference type="Pfam" id="PF06985"/>
    </source>
</evidence>
<feature type="domain" description="Heterokaryon incompatibility" evidence="1">
    <location>
        <begin position="255"/>
        <end position="410"/>
    </location>
</feature>
<dbReference type="AlphaFoldDB" id="A0A8H7NQ79"/>
<accession>A0A8H7NQ79</accession>
<evidence type="ECO:0000313" key="2">
    <source>
        <dbReference type="EMBL" id="KAF9760332.1"/>
    </source>
</evidence>
<dbReference type="InterPro" id="IPR010730">
    <property type="entry name" value="HET"/>
</dbReference>
<dbReference type="EMBL" id="JADCTT010000001">
    <property type="protein sequence ID" value="KAF9760332.1"/>
    <property type="molecule type" value="Genomic_DNA"/>
</dbReference>